<feature type="compositionally biased region" description="Basic residues" evidence="1">
    <location>
        <begin position="66"/>
        <end position="78"/>
    </location>
</feature>
<evidence type="ECO:0000256" key="1">
    <source>
        <dbReference type="SAM" id="MobiDB-lite"/>
    </source>
</evidence>
<gene>
    <name evidence="2" type="ORF">TRIUR3_19475</name>
</gene>
<proteinExistence type="predicted"/>
<feature type="region of interest" description="Disordered" evidence="1">
    <location>
        <begin position="1"/>
        <end position="93"/>
    </location>
</feature>
<accession>M8ARC1</accession>
<protein>
    <submittedName>
        <fullName evidence="2">Uncharacterized protein</fullName>
    </submittedName>
</protein>
<evidence type="ECO:0000313" key="2">
    <source>
        <dbReference type="EMBL" id="EMS63524.1"/>
    </source>
</evidence>
<dbReference type="EMBL" id="KD067896">
    <property type="protein sequence ID" value="EMS63524.1"/>
    <property type="molecule type" value="Genomic_DNA"/>
</dbReference>
<reference evidence="2" key="1">
    <citation type="journal article" date="2013" name="Nature">
        <title>Draft genome of the wheat A-genome progenitor Triticum urartu.</title>
        <authorList>
            <person name="Ling H.Q."/>
            <person name="Zhao S."/>
            <person name="Liu D."/>
            <person name="Wang J."/>
            <person name="Sun H."/>
            <person name="Zhang C."/>
            <person name="Fan H."/>
            <person name="Li D."/>
            <person name="Dong L."/>
            <person name="Tao Y."/>
            <person name="Gao C."/>
            <person name="Wu H."/>
            <person name="Li Y."/>
            <person name="Cui Y."/>
            <person name="Guo X."/>
            <person name="Zheng S."/>
            <person name="Wang B."/>
            <person name="Yu K."/>
            <person name="Liang Q."/>
            <person name="Yang W."/>
            <person name="Lou X."/>
            <person name="Chen J."/>
            <person name="Feng M."/>
            <person name="Jian J."/>
            <person name="Zhang X."/>
            <person name="Luo G."/>
            <person name="Jiang Y."/>
            <person name="Liu J."/>
            <person name="Wang Z."/>
            <person name="Sha Y."/>
            <person name="Zhang B."/>
            <person name="Wu H."/>
            <person name="Tang D."/>
            <person name="Shen Q."/>
            <person name="Xue P."/>
            <person name="Zou S."/>
            <person name="Wang X."/>
            <person name="Liu X."/>
            <person name="Wang F."/>
            <person name="Yang Y."/>
            <person name="An X."/>
            <person name="Dong Z."/>
            <person name="Zhang K."/>
            <person name="Zhang X."/>
            <person name="Luo M.C."/>
            <person name="Dvorak J."/>
            <person name="Tong Y."/>
            <person name="Wang J."/>
            <person name="Yang H."/>
            <person name="Li Z."/>
            <person name="Wang D."/>
            <person name="Zhang A."/>
            <person name="Wang J."/>
        </authorList>
    </citation>
    <scope>NUCLEOTIDE SEQUENCE</scope>
</reference>
<dbReference type="AlphaFoldDB" id="M8ARC1"/>
<sequence length="93" mass="10307">MPPKKYVVPTPRRMPSPPLPRGSRGSRGCHRPSPRACLTLTGGRKFSAGRLSPPIGGTGPTPRRPGTVRRSRLRRCQSKRSAWPNKTRRLTRG</sequence>
<organism evidence="2">
    <name type="scientific">Triticum urartu</name>
    <name type="common">Red wild einkorn</name>
    <name type="synonym">Crithodium urartu</name>
    <dbReference type="NCBI Taxonomy" id="4572"/>
    <lineage>
        <taxon>Eukaryota</taxon>
        <taxon>Viridiplantae</taxon>
        <taxon>Streptophyta</taxon>
        <taxon>Embryophyta</taxon>
        <taxon>Tracheophyta</taxon>
        <taxon>Spermatophyta</taxon>
        <taxon>Magnoliopsida</taxon>
        <taxon>Liliopsida</taxon>
        <taxon>Poales</taxon>
        <taxon>Poaceae</taxon>
        <taxon>BOP clade</taxon>
        <taxon>Pooideae</taxon>
        <taxon>Triticodae</taxon>
        <taxon>Triticeae</taxon>
        <taxon>Triticinae</taxon>
        <taxon>Triticum</taxon>
    </lineage>
</organism>
<name>M8ARC1_TRIUA</name>